<dbReference type="InterPro" id="IPR000488">
    <property type="entry name" value="Death_dom"/>
</dbReference>
<keyword evidence="6" id="KW-1185">Reference proteome</keyword>
<feature type="region of interest" description="Disordered" evidence="1">
    <location>
        <begin position="116"/>
        <end position="164"/>
    </location>
</feature>
<evidence type="ECO:0000313" key="5">
    <source>
        <dbReference type="EMBL" id="KAJ7317857.1"/>
    </source>
</evidence>
<dbReference type="AlphaFoldDB" id="A0A9Q0XLB4"/>
<name>A0A9Q0XLB4_9SAUR</name>
<dbReference type="InterPro" id="IPR011029">
    <property type="entry name" value="DEATH-like_dom_sf"/>
</dbReference>
<feature type="transmembrane region" description="Helical" evidence="2">
    <location>
        <begin position="204"/>
        <end position="224"/>
    </location>
</feature>
<accession>A0A9Q0XLB4</accession>
<evidence type="ECO:0000256" key="3">
    <source>
        <dbReference type="SAM" id="SignalP"/>
    </source>
</evidence>
<keyword evidence="3" id="KW-0732">Signal</keyword>
<keyword evidence="2" id="KW-1133">Transmembrane helix</keyword>
<evidence type="ECO:0000256" key="1">
    <source>
        <dbReference type="SAM" id="MobiDB-lite"/>
    </source>
</evidence>
<feature type="chain" id="PRO_5040414973" description="Death domain-containing protein" evidence="3">
    <location>
        <begin position="17"/>
        <end position="280"/>
    </location>
</feature>
<dbReference type="GO" id="GO:0007165">
    <property type="term" value="P:signal transduction"/>
    <property type="evidence" value="ECO:0007669"/>
    <property type="project" value="InterPro"/>
</dbReference>
<organism evidence="5 6">
    <name type="scientific">Phrynocephalus forsythii</name>
    <dbReference type="NCBI Taxonomy" id="171643"/>
    <lineage>
        <taxon>Eukaryota</taxon>
        <taxon>Metazoa</taxon>
        <taxon>Chordata</taxon>
        <taxon>Craniata</taxon>
        <taxon>Vertebrata</taxon>
        <taxon>Euteleostomi</taxon>
        <taxon>Lepidosauria</taxon>
        <taxon>Squamata</taxon>
        <taxon>Bifurcata</taxon>
        <taxon>Unidentata</taxon>
        <taxon>Episquamata</taxon>
        <taxon>Toxicofera</taxon>
        <taxon>Iguania</taxon>
        <taxon>Acrodonta</taxon>
        <taxon>Agamidae</taxon>
        <taxon>Agaminae</taxon>
        <taxon>Phrynocephalus</taxon>
    </lineage>
</organism>
<gene>
    <name evidence="5" type="ORF">JRQ81_004019</name>
</gene>
<proteinExistence type="predicted"/>
<protein>
    <recommendedName>
        <fullName evidence="4">Death domain-containing protein</fullName>
    </recommendedName>
</protein>
<evidence type="ECO:0000259" key="4">
    <source>
        <dbReference type="PROSITE" id="PS50017"/>
    </source>
</evidence>
<dbReference type="EMBL" id="JAPFRF010000011">
    <property type="protein sequence ID" value="KAJ7317857.1"/>
    <property type="molecule type" value="Genomic_DNA"/>
</dbReference>
<evidence type="ECO:0000313" key="6">
    <source>
        <dbReference type="Proteomes" id="UP001142489"/>
    </source>
</evidence>
<keyword evidence="2" id="KW-0812">Transmembrane</keyword>
<reference evidence="5" key="1">
    <citation type="journal article" date="2023" name="DNA Res.">
        <title>Chromosome-level genome assembly of Phrynocephalus forsythii using third-generation DNA sequencing and Hi-C analysis.</title>
        <authorList>
            <person name="Qi Y."/>
            <person name="Zhao W."/>
            <person name="Zhao Y."/>
            <person name="Niu C."/>
            <person name="Cao S."/>
            <person name="Zhang Y."/>
        </authorList>
    </citation>
    <scope>NUCLEOTIDE SEQUENCE</scope>
    <source>
        <tissue evidence="5">Muscle</tissue>
    </source>
</reference>
<keyword evidence="2" id="KW-0472">Membrane</keyword>
<feature type="signal peptide" evidence="3">
    <location>
        <begin position="1"/>
        <end position="16"/>
    </location>
</feature>
<comment type="caution">
    <text evidence="5">The sequence shown here is derived from an EMBL/GenBank/DDBJ whole genome shotgun (WGS) entry which is preliminary data.</text>
</comment>
<dbReference type="PROSITE" id="PS50017">
    <property type="entry name" value="DEATH_DOMAIN"/>
    <property type="match status" value="1"/>
</dbReference>
<dbReference type="OrthoDB" id="9049812at2759"/>
<evidence type="ECO:0000256" key="2">
    <source>
        <dbReference type="SAM" id="Phobius"/>
    </source>
</evidence>
<dbReference type="Proteomes" id="UP001142489">
    <property type="component" value="Unassembled WGS sequence"/>
</dbReference>
<feature type="domain" description="Death" evidence="4">
    <location>
        <begin position="79"/>
        <end position="121"/>
    </location>
</feature>
<sequence>MLVQIQIALLLLATHAPNINTGGHGPEAAVLGYISEFLNSGECHELYLRLATPHKEAEQPPEEKDLVSPHQQQAISNMDQCKESLSYWLEMQRGQVDWDRLARALRQIGRPDVSRELKKRLTKNRSLEPKGNPETNQTEETPESAAPFREKAPSLRTRQGPIQKSGRTFLEDKNEGLAAAFLKLFPLSWHNPTLQQYILPATKLLLTSFLAGLVLWLISVYYIICWNFGQCLFGSGLRCGGVPAGQNMNLTVIWNRHYNEDRDDLDTTEEEEEEVSEKEP</sequence>
<dbReference type="Gene3D" id="1.10.533.10">
    <property type="entry name" value="Death Domain, Fas"/>
    <property type="match status" value="1"/>
</dbReference>